<evidence type="ECO:0000313" key="2">
    <source>
        <dbReference type="EMBL" id="JAG78447.1"/>
    </source>
</evidence>
<dbReference type="EMBL" id="GBYB01008680">
    <property type="protein sequence ID" value="JAG78447.1"/>
    <property type="molecule type" value="Transcribed_RNA"/>
</dbReference>
<proteinExistence type="predicted"/>
<gene>
    <name evidence="2" type="primary">pgi_1</name>
    <name evidence="2" type="ORF">g.60332</name>
</gene>
<sequence length="335" mass="38640">RGGGTMGILVGGKKIKCWAYVEELDRVPKVCLVDFQDRTVRTSTAATSAVQSGITWIYFFYQYLNEAKMVYESDFYTTRRPYTRPISSHYTITALNHLPHTIPYVGHKRLVHVIHTPYPVIHYTRQVPVPIRIYSRVRPSVIAAELQRIRDLPRPSSVSYVSRYLNSRDNILFDDEAREIRARADSLLRKIHVFVPRPLSSDFAEVIVPERMRSDDYIRRLLQGRNSAKKEDESPNWYDTPAHREFGSGHLAAVSYTGGKPHSRRRPYYKVADLRAADVQSDVNLLSYYAKNRQAAASACPGWRDRVPELNEDPTKKKKQQTQDEEDGLPELEEE</sequence>
<feature type="compositionally biased region" description="Basic and acidic residues" evidence="1">
    <location>
        <begin position="303"/>
        <end position="315"/>
    </location>
</feature>
<protein>
    <submittedName>
        <fullName evidence="2">Pgi_1 protein</fullName>
    </submittedName>
</protein>
<feature type="region of interest" description="Disordered" evidence="1">
    <location>
        <begin position="296"/>
        <end position="335"/>
    </location>
</feature>
<dbReference type="AlphaFoldDB" id="A0A0C9RKF6"/>
<feature type="compositionally biased region" description="Acidic residues" evidence="1">
    <location>
        <begin position="323"/>
        <end position="335"/>
    </location>
</feature>
<accession>A0A0C9RKF6</accession>
<name>A0A0C9RKF6_9HYME</name>
<evidence type="ECO:0000256" key="1">
    <source>
        <dbReference type="SAM" id="MobiDB-lite"/>
    </source>
</evidence>
<feature type="non-terminal residue" evidence="2">
    <location>
        <position position="1"/>
    </location>
</feature>
<organism evidence="2">
    <name type="scientific">Fopius arisanus</name>
    <dbReference type="NCBI Taxonomy" id="64838"/>
    <lineage>
        <taxon>Eukaryota</taxon>
        <taxon>Metazoa</taxon>
        <taxon>Ecdysozoa</taxon>
        <taxon>Arthropoda</taxon>
        <taxon>Hexapoda</taxon>
        <taxon>Insecta</taxon>
        <taxon>Pterygota</taxon>
        <taxon>Neoptera</taxon>
        <taxon>Endopterygota</taxon>
        <taxon>Hymenoptera</taxon>
        <taxon>Apocrita</taxon>
        <taxon>Ichneumonoidea</taxon>
        <taxon>Braconidae</taxon>
        <taxon>Opiinae</taxon>
        <taxon>Fopius</taxon>
    </lineage>
</organism>
<reference evidence="2" key="1">
    <citation type="submission" date="2015-01" db="EMBL/GenBank/DDBJ databases">
        <title>Transcriptome Assembly of Fopius arisanus.</title>
        <authorList>
            <person name="Geib S."/>
        </authorList>
    </citation>
    <scope>NUCLEOTIDE SEQUENCE</scope>
</reference>